<comment type="caution">
    <text evidence="4">The sequence shown here is derived from an EMBL/GenBank/DDBJ whole genome shotgun (WGS) entry which is preliminary data.</text>
</comment>
<reference evidence="4 5" key="1">
    <citation type="journal article" date="2019" name="G3 (Bethesda)">
        <title>Sequencing of a Wild Apple (Malus baccata) Genome Unravels the Differences Between Cultivated and Wild Apple Species Regarding Disease Resistance and Cold Tolerance.</title>
        <authorList>
            <person name="Chen X."/>
        </authorList>
    </citation>
    <scope>NUCLEOTIDE SEQUENCE [LARGE SCALE GENOMIC DNA]</scope>
    <source>
        <strain evidence="5">cv. Shandingzi</strain>
        <tissue evidence="4">Leaves</tissue>
    </source>
</reference>
<evidence type="ECO:0000256" key="2">
    <source>
        <dbReference type="SAM" id="MobiDB-lite"/>
    </source>
</evidence>
<dbReference type="InterPro" id="IPR006880">
    <property type="entry name" value="INO80B_C"/>
</dbReference>
<feature type="coiled-coil region" evidence="1">
    <location>
        <begin position="280"/>
        <end position="317"/>
    </location>
</feature>
<evidence type="ECO:0000313" key="4">
    <source>
        <dbReference type="EMBL" id="TQD97714.1"/>
    </source>
</evidence>
<dbReference type="PANTHER" id="PTHR21561">
    <property type="entry name" value="INO80 COMPLEX SUBUNIT B"/>
    <property type="match status" value="1"/>
</dbReference>
<feature type="domain" description="INO80 complex subunit B-like conserved region" evidence="3">
    <location>
        <begin position="291"/>
        <end position="375"/>
    </location>
</feature>
<dbReference type="GO" id="GO:0031011">
    <property type="term" value="C:Ino80 complex"/>
    <property type="evidence" value="ECO:0007669"/>
    <property type="project" value="InterPro"/>
</dbReference>
<feature type="region of interest" description="Disordered" evidence="2">
    <location>
        <begin position="183"/>
        <end position="258"/>
    </location>
</feature>
<feature type="compositionally biased region" description="Basic and acidic residues" evidence="2">
    <location>
        <begin position="326"/>
        <end position="344"/>
    </location>
</feature>
<accession>A0A540MG54</accession>
<dbReference type="GO" id="GO:0006338">
    <property type="term" value="P:chromatin remodeling"/>
    <property type="evidence" value="ECO:0007669"/>
    <property type="project" value="InterPro"/>
</dbReference>
<dbReference type="PANTHER" id="PTHR21561:SF16">
    <property type="entry name" value="PAPA-1-LIKE FAMILY PROTEIN _ ZINC FINGER (HIT TYPE) FAMILY PROTEIN"/>
    <property type="match status" value="1"/>
</dbReference>
<keyword evidence="5" id="KW-1185">Reference proteome</keyword>
<dbReference type="Pfam" id="PF04795">
    <property type="entry name" value="PAPA-1"/>
    <property type="match status" value="1"/>
</dbReference>
<protein>
    <recommendedName>
        <fullName evidence="3">INO80 complex subunit B-like conserved region domain-containing protein</fullName>
    </recommendedName>
</protein>
<dbReference type="AlphaFoldDB" id="A0A540MG54"/>
<dbReference type="SMART" id="SM01406">
    <property type="entry name" value="PAPA-1"/>
    <property type="match status" value="1"/>
</dbReference>
<gene>
    <name evidence="4" type="ORF">C1H46_016687</name>
</gene>
<proteinExistence type="predicted"/>
<dbReference type="EMBL" id="VIEB01000265">
    <property type="protein sequence ID" value="TQD97714.1"/>
    <property type="molecule type" value="Genomic_DNA"/>
</dbReference>
<evidence type="ECO:0000256" key="1">
    <source>
        <dbReference type="SAM" id="Coils"/>
    </source>
</evidence>
<feature type="compositionally biased region" description="Acidic residues" evidence="2">
    <location>
        <begin position="212"/>
        <end position="226"/>
    </location>
</feature>
<feature type="compositionally biased region" description="Basic and acidic residues" evidence="2">
    <location>
        <begin position="199"/>
        <end position="211"/>
    </location>
</feature>
<feature type="region of interest" description="Disordered" evidence="2">
    <location>
        <begin position="113"/>
        <end position="149"/>
    </location>
</feature>
<evidence type="ECO:0000259" key="3">
    <source>
        <dbReference type="SMART" id="SM01406"/>
    </source>
</evidence>
<dbReference type="InterPro" id="IPR029523">
    <property type="entry name" value="INO80B/Ies2"/>
</dbReference>
<name>A0A540MG54_MALBA</name>
<evidence type="ECO:0000313" key="5">
    <source>
        <dbReference type="Proteomes" id="UP000315295"/>
    </source>
</evidence>
<dbReference type="STRING" id="106549.A0A540MG54"/>
<keyword evidence="1" id="KW-0175">Coiled coil</keyword>
<feature type="region of interest" description="Disordered" evidence="2">
    <location>
        <begin position="325"/>
        <end position="348"/>
    </location>
</feature>
<organism evidence="4 5">
    <name type="scientific">Malus baccata</name>
    <name type="common">Siberian crab apple</name>
    <name type="synonym">Pyrus baccata</name>
    <dbReference type="NCBI Taxonomy" id="106549"/>
    <lineage>
        <taxon>Eukaryota</taxon>
        <taxon>Viridiplantae</taxon>
        <taxon>Streptophyta</taxon>
        <taxon>Embryophyta</taxon>
        <taxon>Tracheophyta</taxon>
        <taxon>Spermatophyta</taxon>
        <taxon>Magnoliopsida</taxon>
        <taxon>eudicotyledons</taxon>
        <taxon>Gunneridae</taxon>
        <taxon>Pentapetalae</taxon>
        <taxon>rosids</taxon>
        <taxon>fabids</taxon>
        <taxon>Rosales</taxon>
        <taxon>Rosaceae</taxon>
        <taxon>Amygdaloideae</taxon>
        <taxon>Maleae</taxon>
        <taxon>Malus</taxon>
    </lineage>
</organism>
<sequence>MESFGGAGFSGACIVRKKRSIISHKPRLNPPTFSLSYNIPIGKGTIDGNQNNKKKIVRSDGLGSKNNPKKLKLKFGGVTRTLNTKYIADVGNDGGSSTAKSLSSLDAFTPQLNPLAQDDAGGGVVNEPVRKSKRAPKRSALDAGFNEDDDEDEEIRFLGRLSASKVARSERIQMDVRFHGYDSGEYKSSRLGRASKNRSRSEKMHEDKDYLGEDDEEELTSDDEPEPNGKKLKTGSLSLLLEGRKESTLTTRNRTLQPGKDILPGSGFLDIASDLLSVPCKSKKDKMSEVERQLKKAEAAQRRKVKLENAAREAEAGAIRRILGQDSKKKKEEKLKQQRDELNKGRTGCPVTLAPNTVRWVVGPNGTTVTFSDDIGLPSIFSPVPCSYPPPREKCAGPNCTNAYKYRDSKSKLPLLLEAGQRITHHFEVRHPEAGHGMA</sequence>
<dbReference type="Proteomes" id="UP000315295">
    <property type="component" value="Unassembled WGS sequence"/>
</dbReference>